<evidence type="ECO:0000313" key="2">
    <source>
        <dbReference type="EMBL" id="KKI51318.1"/>
    </source>
</evidence>
<dbReference type="Pfam" id="PF13788">
    <property type="entry name" value="DUF4180"/>
    <property type="match status" value="1"/>
</dbReference>
<comment type="caution">
    <text evidence="2">The sequence shown here is derived from an EMBL/GenBank/DDBJ whole genome shotgun (WGS) entry which is preliminary data.</text>
</comment>
<proteinExistence type="predicted"/>
<dbReference type="EMBL" id="LAYJ01000078">
    <property type="protein sequence ID" value="KKI51318.1"/>
    <property type="molecule type" value="Genomic_DNA"/>
</dbReference>
<dbReference type="RefSeq" id="WP_046443011.1">
    <property type="nucleotide sequence ID" value="NZ_LAYJ01000078.1"/>
</dbReference>
<reference evidence="2 3" key="1">
    <citation type="submission" date="2015-04" db="EMBL/GenBank/DDBJ databases">
        <title>Draft genome sequence of bacteremic isolate Catabacter hongkongensis type strain HKU16T.</title>
        <authorList>
            <person name="Lau S.K."/>
            <person name="Teng J.L."/>
            <person name="Huang Y."/>
            <person name="Curreem S.O."/>
            <person name="Tsui S.K."/>
            <person name="Woo P.C."/>
        </authorList>
    </citation>
    <scope>NUCLEOTIDE SEQUENCE [LARGE SCALE GENOMIC DNA]</scope>
    <source>
        <strain evidence="2 3">HKU16</strain>
    </source>
</reference>
<dbReference type="AlphaFoldDB" id="A0A0M2NGN4"/>
<protein>
    <recommendedName>
        <fullName evidence="1">DUF4180 domain-containing protein</fullName>
    </recommendedName>
</protein>
<dbReference type="InterPro" id="IPR025438">
    <property type="entry name" value="DUF4180"/>
</dbReference>
<accession>A0A0M2NGN4</accession>
<name>A0A0M2NGN4_9FIRM</name>
<evidence type="ECO:0000313" key="3">
    <source>
        <dbReference type="Proteomes" id="UP000034076"/>
    </source>
</evidence>
<feature type="domain" description="DUF4180" evidence="1">
    <location>
        <begin position="10"/>
        <end position="117"/>
    </location>
</feature>
<gene>
    <name evidence="2" type="ORF">CHK_1106</name>
</gene>
<dbReference type="Proteomes" id="UP000034076">
    <property type="component" value="Unassembled WGS sequence"/>
</dbReference>
<dbReference type="PATRIC" id="fig|270498.16.peg.63"/>
<sequence length="122" mass="13677">MDTQKLTTADGQEVIRISEDGPQIVNAQSALDLIMTVQYETGCSKLILPKKIFTEAFFSLKTGLAGEILQKFVNYQFRVAIIGDFSGYHSKSLADFIYESNKGRQVSFLPDEESALLWFQAN</sequence>
<dbReference type="OrthoDB" id="8595425at2"/>
<keyword evidence="3" id="KW-1185">Reference proteome</keyword>
<organism evidence="2 3">
    <name type="scientific">Christensenella hongkongensis</name>
    <dbReference type="NCBI Taxonomy" id="270498"/>
    <lineage>
        <taxon>Bacteria</taxon>
        <taxon>Bacillati</taxon>
        <taxon>Bacillota</taxon>
        <taxon>Clostridia</taxon>
        <taxon>Christensenellales</taxon>
        <taxon>Christensenellaceae</taxon>
        <taxon>Christensenella</taxon>
    </lineage>
</organism>
<evidence type="ECO:0000259" key="1">
    <source>
        <dbReference type="Pfam" id="PF13788"/>
    </source>
</evidence>